<feature type="domain" description="Crassvirus muzzle protein N-terminal region" evidence="2">
    <location>
        <begin position="381"/>
        <end position="1430"/>
    </location>
</feature>
<feature type="domain" description="Crassvirus muzzle protein N-terminal region" evidence="2">
    <location>
        <begin position="4"/>
        <end position="347"/>
    </location>
</feature>
<sequence>MLNKVEQFLNMGMNRDLSISKAENKFAFENFNIRITENEKNSLLSVTNEKGNRRVGDFYIPGCVLGYCVVNKYAVIFTTEGEGFDHIYRIDYLSKSQFRRVTIFNGNLNFSKDRGIETLGVYEKDDVIKVYWLDGINQPRVVNIIGGLDTKNGEFILSTTYGGKRTQFDFVMEIEFADSCKITKDYDIHGQWPSGVVQYFFTYSKRYGQESSIFWSSQLFQLTYKDRAASENDIVNCGFRIGITYPDPSFDFVNIYRVIRTSLNGTAQAKFVAQIEIAKSFNSSIPSAKPIDYIDDNTKGSAIEPSELLYKGGENVTASTMAQKDNTLFLGDITTNRVLLSKDARNKIRSAVTVGKSMRQIDKPDNDVTGLFPFNPHTKGSNNAYFKGGNWYRLGIQFQDIYGKWSDPVWVGDYKMMTTDGKLDNNGKDEPHPTDEFTVPTFYYAIDERSLNNIEVTDSGKNVRFNEMYKRCRAVVVYPSESQRNVAWQGIISPTVARIGAREKNQPYCQSSWFFRAECDDIEYKHARNLRPNGVDGSEISTQDNCVVKKDSDGNKYRYYFEYPTNDVKSNNNDTFFVDRNTVTINSPDIDVTDKSSMSNCDFRIVGRSPLVSSSGKYIIEAGTQSIVGDLVGEINTSQINSDNSSLMTRIAGWQDVPIGGDDGKIQYEGLYDLSKGGGRLRFAIYPWQRSGSLSNAFRFPESTILYSELKHKLLSNIRYSDRTLYDVSWGSGFSGNYNGITDCYIYDPSDPSTSYLFLENPLNSDETAYKFSNRIYSGECNTSVSPAGGSTYIYTTSLISPEGNFLDIDNSLDTGGLGVIPLTYSLYPIETYFIGGELALVQPENGRENYILGSRTNAIVTSNPALIKYKSTSHAVFSFNNNSSDLSVNLPHLTNDDYDIIESNKDLSWVKPGSSSVDNERIVYKMSWGELDKRINTTSSEAIRSKLTNGTIYYITSGLSVNNINYNNVLLRVVAANKTAILDPSVYDVSFNYNERRYYISVVPSAQYSPLILLDTTGKFSKLVRFVCSNTTDMTITLDNGNTKTAAIPHGDLVEISSASDSANRHIIINTESLNITDKHIPQLIIGEIYRNTDSSVFADINNEEAASQETWSVASESMNISDLSWKNLVLNDGDTYYQRWDCLKTYPYTEEDTNSVVEVASVMIESYKNLDGRYDNNRGVTFGTYLRPTNMNLFNDVYNQRNNFFSFHSLPLSRYSTNRFVNQFMASLTKSYGELTDSWTSLTAASTFDVDSTKGKINAIRKFNDTLYGFQDEAIFQILFNPMTQIATTSGQPIEITNSGKVNGARYMTGNQGCINKWSIKETPMGLYFIDDLNASINVMGGNGIKSISSQNGFAKWMLDNRHTDEWRPGDFNNEITHYDRNKDDVYFTFRNTSLVWSEKLGQFTSFMSYENVPAMFNIVDDFVSLKNDMMWLQNDGKYNYFFGEYKPYYIEYRINPDSMLDKTFNNIEYLASMTDMTKYDANKPAESDVRESFDKLYVWNDYQRGEADLTRREMPPFDLQRKFRIWRANIPRDMNDPRKLNRIRSPWIHLRLIKDNVSENNPYIMEFHNLLVRYSE</sequence>
<dbReference type="EMBL" id="BK016184">
    <property type="protein sequence ID" value="DAG00878.1"/>
    <property type="molecule type" value="Genomic_DNA"/>
</dbReference>
<protein>
    <submittedName>
        <fullName evidence="3">Stabilization protein</fullName>
    </submittedName>
</protein>
<evidence type="ECO:0000259" key="2">
    <source>
        <dbReference type="Pfam" id="PF25731"/>
    </source>
</evidence>
<dbReference type="Pfam" id="PF25731">
    <property type="entry name" value="crAss_MUZ"/>
    <property type="match status" value="2"/>
</dbReference>
<dbReference type="InterPro" id="IPR057889">
    <property type="entry name" value="crAss_MUZ_N"/>
</dbReference>
<accession>A0A8S5V2C6</accession>
<organism evidence="3">
    <name type="scientific">CrAss-like virus sp. ctelJ1</name>
    <dbReference type="NCBI Taxonomy" id="2825838"/>
    <lineage>
        <taxon>Viruses</taxon>
        <taxon>Duplodnaviria</taxon>
        <taxon>Heunggongvirae</taxon>
        <taxon>Uroviricota</taxon>
        <taxon>Caudoviricetes</taxon>
        <taxon>Crassvirales</taxon>
    </lineage>
</organism>
<name>A0A8S5V2C6_9CAUD</name>
<evidence type="ECO:0000313" key="3">
    <source>
        <dbReference type="EMBL" id="DAG00878.1"/>
    </source>
</evidence>
<dbReference type="Pfam" id="PF25729">
    <property type="entry name" value="crAss_MUZ_C"/>
    <property type="match status" value="1"/>
</dbReference>
<reference evidence="3" key="1">
    <citation type="journal article" date="2021" name="Proc. Natl. Acad. Sci. U.S.A.">
        <title>A Catalog of Tens of Thousands of Viruses from Human Metagenomes Reveals Hidden Associations with Chronic Diseases.</title>
        <authorList>
            <person name="Tisza M.J."/>
            <person name="Buck C.B."/>
        </authorList>
    </citation>
    <scope>NUCLEOTIDE SEQUENCE</scope>
    <source>
        <strain evidence="3">CtelJ1</strain>
    </source>
</reference>
<proteinExistence type="predicted"/>
<feature type="domain" description="Crassvirus muzzle protein C-terminal" evidence="1">
    <location>
        <begin position="1439"/>
        <end position="1536"/>
    </location>
</feature>
<dbReference type="InterPro" id="IPR057888">
    <property type="entry name" value="crAss_MUZ_C"/>
</dbReference>
<evidence type="ECO:0000259" key="1">
    <source>
        <dbReference type="Pfam" id="PF25729"/>
    </source>
</evidence>